<name>A0A418VC76_9DEIO</name>
<sequence length="314" mass="32732">MKPGVRAVDGNRAALLLLVVQNVASALLIRYAGAGLGMALLGSFLITVLLAFLVLPGPMRALLADSRWRTPPAWGTALAGFALGFMASRAFALAYLMLVPGAASSVPQFLSKGADLWVLVLSAGLLIPLAEEVAFRGLMMRGHERAAGFTVAALTSTLAFSIAHGVPASIAGIIPLAYVLARIVQHTGSLWNAVIIHALNNTLSVVLGAVLAGNSLGKQNEAMDMLKSEALRLPLAGGALLFGAAVLFVVQQWLTPRPDPQVLDPQMPSAQVSSTRGPWLSAAYVVIVLFGLLAILAGLPAVQAQLTNLRGVLR</sequence>
<feature type="transmembrane region" description="Helical" evidence="1">
    <location>
        <begin position="147"/>
        <end position="178"/>
    </location>
</feature>
<keyword evidence="4" id="KW-1185">Reference proteome</keyword>
<protein>
    <submittedName>
        <fullName evidence="3">CPBP family intramembrane metalloprotease</fullName>
    </submittedName>
</protein>
<reference evidence="3 4" key="1">
    <citation type="submission" date="2018-09" db="EMBL/GenBank/DDBJ databases">
        <authorList>
            <person name="Zhu H."/>
        </authorList>
    </citation>
    <scope>NUCLEOTIDE SEQUENCE [LARGE SCALE GENOMIC DNA]</scope>
    <source>
        <strain evidence="3 4">K2S05-167</strain>
    </source>
</reference>
<evidence type="ECO:0000256" key="1">
    <source>
        <dbReference type="SAM" id="Phobius"/>
    </source>
</evidence>
<evidence type="ECO:0000313" key="3">
    <source>
        <dbReference type="EMBL" id="RJF73626.1"/>
    </source>
</evidence>
<dbReference type="AlphaFoldDB" id="A0A418VC76"/>
<dbReference type="EMBL" id="QYUJ01000014">
    <property type="protein sequence ID" value="RJF73626.1"/>
    <property type="molecule type" value="Genomic_DNA"/>
</dbReference>
<proteinExistence type="predicted"/>
<dbReference type="InterPro" id="IPR003675">
    <property type="entry name" value="Rce1/LyrA-like_dom"/>
</dbReference>
<dbReference type="PANTHER" id="PTHR36435:SF1">
    <property type="entry name" value="CAAX AMINO TERMINAL PROTEASE FAMILY PROTEIN"/>
    <property type="match status" value="1"/>
</dbReference>
<dbReference type="GO" id="GO:0006508">
    <property type="term" value="P:proteolysis"/>
    <property type="evidence" value="ECO:0007669"/>
    <property type="project" value="UniProtKB-KW"/>
</dbReference>
<feature type="transmembrane region" description="Helical" evidence="1">
    <location>
        <begin position="116"/>
        <end position="135"/>
    </location>
</feature>
<accession>A0A418VC76</accession>
<dbReference type="InterPro" id="IPR052710">
    <property type="entry name" value="CAAX_protease"/>
</dbReference>
<feature type="transmembrane region" description="Helical" evidence="1">
    <location>
        <begin position="233"/>
        <end position="254"/>
    </location>
</feature>
<comment type="caution">
    <text evidence="3">The sequence shown here is derived from an EMBL/GenBank/DDBJ whole genome shotgun (WGS) entry which is preliminary data.</text>
</comment>
<dbReference type="Proteomes" id="UP000286287">
    <property type="component" value="Unassembled WGS sequence"/>
</dbReference>
<keyword evidence="1" id="KW-0472">Membrane</keyword>
<dbReference type="GO" id="GO:0080120">
    <property type="term" value="P:CAAX-box protein maturation"/>
    <property type="evidence" value="ECO:0007669"/>
    <property type="project" value="UniProtKB-ARBA"/>
</dbReference>
<keyword evidence="3" id="KW-0645">Protease</keyword>
<dbReference type="OrthoDB" id="65511at2"/>
<keyword evidence="3" id="KW-0378">Hydrolase</keyword>
<dbReference type="GO" id="GO:0008237">
    <property type="term" value="F:metallopeptidase activity"/>
    <property type="evidence" value="ECO:0007669"/>
    <property type="project" value="UniProtKB-KW"/>
</dbReference>
<organism evidence="3 4">
    <name type="scientific">Deinococcus cavernae</name>
    <dbReference type="NCBI Taxonomy" id="2320857"/>
    <lineage>
        <taxon>Bacteria</taxon>
        <taxon>Thermotogati</taxon>
        <taxon>Deinococcota</taxon>
        <taxon>Deinococci</taxon>
        <taxon>Deinococcales</taxon>
        <taxon>Deinococcaceae</taxon>
        <taxon>Deinococcus</taxon>
    </lineage>
</organism>
<feature type="transmembrane region" description="Helical" evidence="1">
    <location>
        <begin position="76"/>
        <end position="96"/>
    </location>
</feature>
<evidence type="ECO:0000313" key="4">
    <source>
        <dbReference type="Proteomes" id="UP000286287"/>
    </source>
</evidence>
<feature type="transmembrane region" description="Helical" evidence="1">
    <location>
        <begin position="36"/>
        <end position="55"/>
    </location>
</feature>
<keyword evidence="1" id="KW-1133">Transmembrane helix</keyword>
<keyword evidence="3" id="KW-0482">Metalloprotease</keyword>
<dbReference type="Pfam" id="PF02517">
    <property type="entry name" value="Rce1-like"/>
    <property type="match status" value="1"/>
</dbReference>
<feature type="domain" description="CAAX prenyl protease 2/Lysostaphin resistance protein A-like" evidence="2">
    <location>
        <begin position="115"/>
        <end position="202"/>
    </location>
</feature>
<gene>
    <name evidence="3" type="ORF">D3875_08945</name>
</gene>
<keyword evidence="1" id="KW-0812">Transmembrane</keyword>
<evidence type="ECO:0000259" key="2">
    <source>
        <dbReference type="Pfam" id="PF02517"/>
    </source>
</evidence>
<dbReference type="GO" id="GO:0004175">
    <property type="term" value="F:endopeptidase activity"/>
    <property type="evidence" value="ECO:0007669"/>
    <property type="project" value="UniProtKB-ARBA"/>
</dbReference>
<feature type="transmembrane region" description="Helical" evidence="1">
    <location>
        <begin position="282"/>
        <end position="302"/>
    </location>
</feature>
<feature type="transmembrane region" description="Helical" evidence="1">
    <location>
        <begin position="190"/>
        <end position="212"/>
    </location>
</feature>
<dbReference type="PANTHER" id="PTHR36435">
    <property type="entry name" value="SLR1288 PROTEIN"/>
    <property type="match status" value="1"/>
</dbReference>